<evidence type="ECO:0000256" key="4">
    <source>
        <dbReference type="ARBA" id="ARBA00021095"/>
    </source>
</evidence>
<feature type="transmembrane region" description="Helical" evidence="16">
    <location>
        <begin position="48"/>
        <end position="68"/>
    </location>
</feature>
<keyword evidence="7 16" id="KW-0812">Transmembrane</keyword>
<feature type="transmembrane region" description="Helical" evidence="16">
    <location>
        <begin position="21"/>
        <end position="42"/>
    </location>
</feature>
<evidence type="ECO:0000256" key="6">
    <source>
        <dbReference type="ARBA" id="ARBA00022660"/>
    </source>
</evidence>
<evidence type="ECO:0000256" key="3">
    <source>
        <dbReference type="ARBA" id="ARBA00012944"/>
    </source>
</evidence>
<evidence type="ECO:0000256" key="2">
    <source>
        <dbReference type="ARBA" id="ARBA00005698"/>
    </source>
</evidence>
<dbReference type="PANTHER" id="PTHR11435:SF1">
    <property type="entry name" value="NADH-UBIQUINONE OXIDOREDUCTASE CHAIN 6"/>
    <property type="match status" value="1"/>
</dbReference>
<comment type="catalytic activity">
    <reaction evidence="15">
        <text>a ubiquinone + NADH + 5 H(+)(in) = a ubiquinol + NAD(+) + 4 H(+)(out)</text>
        <dbReference type="Rhea" id="RHEA:29091"/>
        <dbReference type="Rhea" id="RHEA-COMP:9565"/>
        <dbReference type="Rhea" id="RHEA-COMP:9566"/>
        <dbReference type="ChEBI" id="CHEBI:15378"/>
        <dbReference type="ChEBI" id="CHEBI:16389"/>
        <dbReference type="ChEBI" id="CHEBI:17976"/>
        <dbReference type="ChEBI" id="CHEBI:57540"/>
        <dbReference type="ChEBI" id="CHEBI:57945"/>
        <dbReference type="EC" id="7.1.1.2"/>
    </reaction>
</comment>
<dbReference type="InterPro" id="IPR050269">
    <property type="entry name" value="ComplexI_Subunit6"/>
</dbReference>
<sequence length="168" mass="19306">MISILYTISLSMTMTFMFIEHPLSMGLILLMQTTLIAILTGLMAQNFWFSYILFMIMIGGMLVLFIYMTSVASNEKFLFSTSILALVCIMITVTFITQMMDQFSSYQNSTNTEMVQMIQTTMYTLAMSKYLNFPLNSWMITLIIYLLMALIAVVKITNITYGPLRQKM</sequence>
<evidence type="ECO:0000256" key="16">
    <source>
        <dbReference type="SAM" id="Phobius"/>
    </source>
</evidence>
<keyword evidence="8" id="KW-1278">Translocase</keyword>
<keyword evidence="11" id="KW-0520">NAD</keyword>
<feature type="transmembrane region" description="Helical" evidence="16">
    <location>
        <begin position="77"/>
        <end position="96"/>
    </location>
</feature>
<evidence type="ECO:0000256" key="13">
    <source>
        <dbReference type="ARBA" id="ARBA00023136"/>
    </source>
</evidence>
<protein>
    <recommendedName>
        <fullName evidence="4">NADH-ubiquinone oxidoreductase chain 6</fullName>
        <ecNumber evidence="3">7.1.1.2</ecNumber>
    </recommendedName>
    <alternativeName>
        <fullName evidence="14">NADH dehydrogenase subunit 6</fullName>
    </alternativeName>
</protein>
<evidence type="ECO:0000256" key="15">
    <source>
        <dbReference type="ARBA" id="ARBA00049551"/>
    </source>
</evidence>
<proteinExistence type="inferred from homology"/>
<evidence type="ECO:0000256" key="8">
    <source>
        <dbReference type="ARBA" id="ARBA00022967"/>
    </source>
</evidence>
<keyword evidence="13 16" id="KW-0472">Membrane</keyword>
<keyword evidence="10 16" id="KW-1133">Transmembrane helix</keyword>
<evidence type="ECO:0000256" key="7">
    <source>
        <dbReference type="ARBA" id="ARBA00022692"/>
    </source>
</evidence>
<reference evidence="17" key="1">
    <citation type="journal article" date="2007" name="Gene">
        <title>Mitochondrial genome sequence of the Brazilian luminescent click beetle Pyrophorus divergens (Coleoptera: Elateridae): mitochondrial genes utility to investigate the evolutionary history of Coleoptera and its bioluminescence.</title>
        <authorList>
            <person name="Arnoldi F.G."/>
            <person name="Ogoh K."/>
            <person name="Ohmiya Y."/>
            <person name="Viviani V.R."/>
        </authorList>
    </citation>
    <scope>NUCLEOTIDE SEQUENCE</scope>
</reference>
<reference evidence="17" key="2">
    <citation type="submission" date="2007-01" db="EMBL/GenBank/DDBJ databases">
        <authorList>
            <person name="Arnoldi F.G.C."/>
            <person name="Ogoh K."/>
            <person name="Ohmiya Y."/>
            <person name="Viviani V.R."/>
        </authorList>
    </citation>
    <scope>NUCLEOTIDE SEQUENCE</scope>
</reference>
<dbReference type="PANTHER" id="PTHR11435">
    <property type="entry name" value="NADH UBIQUINONE OXIDOREDUCTASE SUBUNIT ND6"/>
    <property type="match status" value="1"/>
</dbReference>
<accession>A8QZJ7</accession>
<dbReference type="EMBL" id="EF398270">
    <property type="protein sequence ID" value="ABN11501.1"/>
    <property type="molecule type" value="Genomic_DNA"/>
</dbReference>
<dbReference type="CTD" id="4541"/>
<evidence type="ECO:0000256" key="10">
    <source>
        <dbReference type="ARBA" id="ARBA00022989"/>
    </source>
</evidence>
<dbReference type="GO" id="GO:0031966">
    <property type="term" value="C:mitochondrial membrane"/>
    <property type="evidence" value="ECO:0007669"/>
    <property type="project" value="UniProtKB-SubCell"/>
</dbReference>
<geneLocation type="mitochondrion" evidence="17"/>
<comment type="similarity">
    <text evidence="2">Belongs to the complex I subunit 6 family.</text>
</comment>
<evidence type="ECO:0000313" key="17">
    <source>
        <dbReference type="EMBL" id="ABN11501.1"/>
    </source>
</evidence>
<dbReference type="GeneID" id="5729723"/>
<keyword evidence="5" id="KW-0813">Transport</keyword>
<comment type="subcellular location">
    <subcellularLocation>
        <location evidence="1">Mitochondrion membrane</location>
        <topology evidence="1">Multi-pass membrane protein</topology>
    </subcellularLocation>
</comment>
<name>A8QZJ7_9COLE</name>
<dbReference type="AlphaFoldDB" id="A8QZJ7"/>
<organism evidence="17">
    <name type="scientific">Pyrophorus divergens</name>
    <name type="common">Brazilian luminescent click beetle</name>
    <dbReference type="NCBI Taxonomy" id="423334"/>
    <lineage>
        <taxon>Eukaryota</taxon>
        <taxon>Metazoa</taxon>
        <taxon>Ecdysozoa</taxon>
        <taxon>Arthropoda</taxon>
        <taxon>Hexapoda</taxon>
        <taxon>Insecta</taxon>
        <taxon>Pterygota</taxon>
        <taxon>Neoptera</taxon>
        <taxon>Endopterygota</taxon>
        <taxon>Coleoptera</taxon>
        <taxon>Polyphaga</taxon>
        <taxon>Elateriformia</taxon>
        <taxon>Elateroidea</taxon>
        <taxon>Elateridae</taxon>
        <taxon>Agrypninae</taxon>
        <taxon>Pyrophorini</taxon>
        <taxon>Pyrophorus</taxon>
    </lineage>
</organism>
<evidence type="ECO:0000256" key="1">
    <source>
        <dbReference type="ARBA" id="ARBA00004225"/>
    </source>
</evidence>
<dbReference type="EC" id="7.1.1.2" evidence="3"/>
<keyword evidence="12 17" id="KW-0496">Mitochondrion</keyword>
<keyword evidence="6" id="KW-0679">Respiratory chain</keyword>
<dbReference type="GO" id="GO:0008137">
    <property type="term" value="F:NADH dehydrogenase (ubiquinone) activity"/>
    <property type="evidence" value="ECO:0007669"/>
    <property type="project" value="UniProtKB-EC"/>
</dbReference>
<keyword evidence="9" id="KW-0249">Electron transport</keyword>
<feature type="transmembrane region" description="Helical" evidence="16">
    <location>
        <begin position="138"/>
        <end position="161"/>
    </location>
</feature>
<evidence type="ECO:0000256" key="12">
    <source>
        <dbReference type="ARBA" id="ARBA00023128"/>
    </source>
</evidence>
<evidence type="ECO:0000256" key="14">
    <source>
        <dbReference type="ARBA" id="ARBA00031019"/>
    </source>
</evidence>
<dbReference type="RefSeq" id="YP_001542588.1">
    <property type="nucleotide sequence ID" value="NC_009964.1"/>
</dbReference>
<evidence type="ECO:0000256" key="11">
    <source>
        <dbReference type="ARBA" id="ARBA00023027"/>
    </source>
</evidence>
<evidence type="ECO:0000256" key="5">
    <source>
        <dbReference type="ARBA" id="ARBA00022448"/>
    </source>
</evidence>
<evidence type="ECO:0000256" key="9">
    <source>
        <dbReference type="ARBA" id="ARBA00022982"/>
    </source>
</evidence>